<evidence type="ECO:0000259" key="4">
    <source>
        <dbReference type="Pfam" id="PF13407"/>
    </source>
</evidence>
<dbReference type="PANTHER" id="PTHR46847">
    <property type="entry name" value="D-ALLOSE-BINDING PERIPLASMIC PROTEIN-RELATED"/>
    <property type="match status" value="1"/>
</dbReference>
<dbReference type="AlphaFoldDB" id="A0A848HAJ4"/>
<dbReference type="Pfam" id="PF13407">
    <property type="entry name" value="Peripla_BP_4"/>
    <property type="match status" value="1"/>
</dbReference>
<evidence type="ECO:0000313" key="5">
    <source>
        <dbReference type="EMBL" id="NML44638.1"/>
    </source>
</evidence>
<dbReference type="EMBL" id="JABBFX010000001">
    <property type="protein sequence ID" value="NML44638.1"/>
    <property type="molecule type" value="Genomic_DNA"/>
</dbReference>
<keyword evidence="6" id="KW-1185">Reference proteome</keyword>
<comment type="subcellular location">
    <subcellularLocation>
        <location evidence="1">Cell envelope</location>
    </subcellularLocation>
</comment>
<evidence type="ECO:0000256" key="3">
    <source>
        <dbReference type="ARBA" id="ARBA00022729"/>
    </source>
</evidence>
<proteinExistence type="inferred from homology"/>
<dbReference type="GO" id="GO:0030246">
    <property type="term" value="F:carbohydrate binding"/>
    <property type="evidence" value="ECO:0007669"/>
    <property type="project" value="UniProtKB-ARBA"/>
</dbReference>
<dbReference type="InterPro" id="IPR025997">
    <property type="entry name" value="SBP_2_dom"/>
</dbReference>
<dbReference type="PANTHER" id="PTHR46847:SF1">
    <property type="entry name" value="D-ALLOSE-BINDING PERIPLASMIC PROTEIN-RELATED"/>
    <property type="match status" value="1"/>
</dbReference>
<reference evidence="5 6" key="1">
    <citation type="submission" date="2020-04" db="EMBL/GenBank/DDBJ databases">
        <title>Ramlibacter sp. G-1-2-2 isolated from soil.</title>
        <authorList>
            <person name="Dahal R.H."/>
        </authorList>
    </citation>
    <scope>NUCLEOTIDE SEQUENCE [LARGE SCALE GENOMIC DNA]</scope>
    <source>
        <strain evidence="5 6">G-1-2-2</strain>
    </source>
</reference>
<comment type="similarity">
    <text evidence="2">Belongs to the bacterial solute-binding protein 2 family.</text>
</comment>
<dbReference type="Proteomes" id="UP000541185">
    <property type="component" value="Unassembled WGS sequence"/>
</dbReference>
<dbReference type="RefSeq" id="WP_169418751.1">
    <property type="nucleotide sequence ID" value="NZ_JABBFX010000001.1"/>
</dbReference>
<gene>
    <name evidence="5" type="ORF">HHL11_12805</name>
</gene>
<evidence type="ECO:0000313" key="6">
    <source>
        <dbReference type="Proteomes" id="UP000541185"/>
    </source>
</evidence>
<dbReference type="InterPro" id="IPR028082">
    <property type="entry name" value="Peripla_BP_I"/>
</dbReference>
<evidence type="ECO:0000256" key="1">
    <source>
        <dbReference type="ARBA" id="ARBA00004196"/>
    </source>
</evidence>
<accession>A0A848HAJ4</accession>
<feature type="domain" description="Periplasmic binding protein" evidence="4">
    <location>
        <begin position="7"/>
        <end position="257"/>
    </location>
</feature>
<sequence length="303" mass="32603">MEHLRIILKNHTNPAYGGALVGARQVAQRLGCTIDHRAPATPDSPQEQSALVDEAIAERPDAIVLLPAHATEVNGAIARVNAAAIPLVLFVSEPSTGHWAGFIGSDDTRMAASLAHHVLRRLRPDARVAFIDGHPGSITTPQRRRGFEQALAQYPRMRLVDTACGYYQHAPGREAALQLLDRQPELDAILSANDLMAMGALEALASRQRAVALASINGTPDAIAAVRAGRLVATASFNTHRFGCLAVEMALRHLRGERVPRRIDLVPDLIDAGNAADWDQPYEQRSCPDWDQTVASAAEPAAA</sequence>
<keyword evidence="3" id="KW-0732">Signal</keyword>
<dbReference type="GO" id="GO:0030313">
    <property type="term" value="C:cell envelope"/>
    <property type="evidence" value="ECO:0007669"/>
    <property type="project" value="UniProtKB-SubCell"/>
</dbReference>
<comment type="caution">
    <text evidence="5">The sequence shown here is derived from an EMBL/GenBank/DDBJ whole genome shotgun (WGS) entry which is preliminary data.</text>
</comment>
<name>A0A848HAJ4_9BURK</name>
<protein>
    <submittedName>
        <fullName evidence="5">Sugar ABC transporter substrate-binding protein</fullName>
    </submittedName>
</protein>
<dbReference type="Gene3D" id="3.40.50.2300">
    <property type="match status" value="2"/>
</dbReference>
<dbReference type="SUPFAM" id="SSF53822">
    <property type="entry name" value="Periplasmic binding protein-like I"/>
    <property type="match status" value="1"/>
</dbReference>
<evidence type="ECO:0000256" key="2">
    <source>
        <dbReference type="ARBA" id="ARBA00007639"/>
    </source>
</evidence>
<organism evidence="5 6">
    <name type="scientific">Ramlibacter agri</name>
    <dbReference type="NCBI Taxonomy" id="2728837"/>
    <lineage>
        <taxon>Bacteria</taxon>
        <taxon>Pseudomonadati</taxon>
        <taxon>Pseudomonadota</taxon>
        <taxon>Betaproteobacteria</taxon>
        <taxon>Burkholderiales</taxon>
        <taxon>Comamonadaceae</taxon>
        <taxon>Ramlibacter</taxon>
    </lineage>
</organism>
<dbReference type="CDD" id="cd01536">
    <property type="entry name" value="PBP1_ABC_sugar_binding-like"/>
    <property type="match status" value="1"/>
</dbReference>